<evidence type="ECO:0000313" key="11">
    <source>
        <dbReference type="Proteomes" id="UP000253628"/>
    </source>
</evidence>
<keyword evidence="11" id="KW-1185">Reference proteome</keyword>
<dbReference type="Proteomes" id="UP000253628">
    <property type="component" value="Unassembled WGS sequence"/>
</dbReference>
<dbReference type="PROSITE" id="PS50850">
    <property type="entry name" value="MFS"/>
    <property type="match status" value="1"/>
</dbReference>
<dbReference type="SUPFAM" id="SSF103473">
    <property type="entry name" value="MFS general substrate transporter"/>
    <property type="match status" value="1"/>
</dbReference>
<feature type="transmembrane region" description="Helical" evidence="8">
    <location>
        <begin position="34"/>
        <end position="61"/>
    </location>
</feature>
<feature type="transmembrane region" description="Helical" evidence="8">
    <location>
        <begin position="267"/>
        <end position="287"/>
    </location>
</feature>
<dbReference type="Pfam" id="PF07690">
    <property type="entry name" value="MFS_1"/>
    <property type="match status" value="1"/>
</dbReference>
<evidence type="ECO:0000259" key="9">
    <source>
        <dbReference type="PROSITE" id="PS50850"/>
    </source>
</evidence>
<dbReference type="Gene3D" id="1.20.1250.20">
    <property type="entry name" value="MFS general substrate transporter like domains"/>
    <property type="match status" value="1"/>
</dbReference>
<gene>
    <name evidence="10" type="ORF">DFR37_102232</name>
</gene>
<protein>
    <submittedName>
        <fullName evidence="10">Putative MFS family arabinose efflux permease</fullName>
    </submittedName>
</protein>
<organism evidence="10 11">
    <name type="scientific">Eoetvoesiella caeni</name>
    <dbReference type="NCBI Taxonomy" id="645616"/>
    <lineage>
        <taxon>Bacteria</taxon>
        <taxon>Pseudomonadati</taxon>
        <taxon>Pseudomonadota</taxon>
        <taxon>Betaproteobacteria</taxon>
        <taxon>Burkholderiales</taxon>
        <taxon>Alcaligenaceae</taxon>
        <taxon>Eoetvoesiella</taxon>
    </lineage>
</organism>
<dbReference type="AlphaFoldDB" id="A0A366HGS5"/>
<keyword evidence="4 8" id="KW-0812">Transmembrane</keyword>
<sequence>MSNFNATRDISSPDGKDPGRAKLRLTPVERKSSIALALLFASRMLGLFLLTPIFAVAALSIPGGNDAAKVGLALGAYGLTQAIMQIPLGMASDRYGRRPIIVLGMVLFIIGGVICALANDINWIIAGRVVQGVGAVSAAITAWVADATRPEVRTRAMAMVGGSIGLSFAVSLVLSPLLVGEFGLSGLFWAISLLGFVCLLIAAFVVPDVPRGEAPIVQATARDVLAHTDLLRLNFGVFCLHFILMAIFIVAPGLLARLGGYDSARLWEIYLPVILLSFVLMVPAVFYTETRRAHKVALEVAVAGLVVVLALFPLASDGFMATVALFVGFFIAFNILEALQPSLVSRVAPPAYKGLALGFYNTAQSLGVFAGGVVGGLLVSHGASKVFLAAAALAFVWFLTARGFQAGQNNPA</sequence>
<reference evidence="10 11" key="1">
    <citation type="submission" date="2018-06" db="EMBL/GenBank/DDBJ databases">
        <title>Genomic Encyclopedia of Type Strains, Phase IV (KMG-IV): sequencing the most valuable type-strain genomes for metagenomic binning, comparative biology and taxonomic classification.</title>
        <authorList>
            <person name="Goeker M."/>
        </authorList>
    </citation>
    <scope>NUCLEOTIDE SEQUENCE [LARGE SCALE GENOMIC DNA]</scope>
    <source>
        <strain evidence="10 11">DSM 25520</strain>
    </source>
</reference>
<dbReference type="CDD" id="cd17472">
    <property type="entry name" value="MFS_YajR_like"/>
    <property type="match status" value="1"/>
</dbReference>
<feature type="transmembrane region" description="Helical" evidence="8">
    <location>
        <begin position="386"/>
        <end position="404"/>
    </location>
</feature>
<feature type="region of interest" description="Disordered" evidence="7">
    <location>
        <begin position="1"/>
        <end position="22"/>
    </location>
</feature>
<dbReference type="InterPro" id="IPR036259">
    <property type="entry name" value="MFS_trans_sf"/>
</dbReference>
<feature type="transmembrane region" description="Helical" evidence="8">
    <location>
        <begin position="230"/>
        <end position="255"/>
    </location>
</feature>
<evidence type="ECO:0000256" key="8">
    <source>
        <dbReference type="SAM" id="Phobius"/>
    </source>
</evidence>
<dbReference type="GO" id="GO:0022857">
    <property type="term" value="F:transmembrane transporter activity"/>
    <property type="evidence" value="ECO:0007669"/>
    <property type="project" value="InterPro"/>
</dbReference>
<evidence type="ECO:0000256" key="2">
    <source>
        <dbReference type="ARBA" id="ARBA00022448"/>
    </source>
</evidence>
<dbReference type="RefSeq" id="WP_113932095.1">
    <property type="nucleotide sequence ID" value="NZ_JACCEU010000002.1"/>
</dbReference>
<feature type="domain" description="Major facilitator superfamily (MFS) profile" evidence="9">
    <location>
        <begin position="34"/>
        <end position="409"/>
    </location>
</feature>
<dbReference type="InterPro" id="IPR020846">
    <property type="entry name" value="MFS_dom"/>
</dbReference>
<evidence type="ECO:0000256" key="3">
    <source>
        <dbReference type="ARBA" id="ARBA00022475"/>
    </source>
</evidence>
<comment type="subcellular location">
    <subcellularLocation>
        <location evidence="1">Cell membrane</location>
        <topology evidence="1">Multi-pass membrane protein</topology>
    </subcellularLocation>
</comment>
<dbReference type="PANTHER" id="PTHR23517">
    <property type="entry name" value="RESISTANCE PROTEIN MDTM, PUTATIVE-RELATED-RELATED"/>
    <property type="match status" value="1"/>
</dbReference>
<dbReference type="InterPro" id="IPR011701">
    <property type="entry name" value="MFS"/>
</dbReference>
<proteinExistence type="predicted"/>
<keyword evidence="2" id="KW-0813">Transport</keyword>
<feature type="transmembrane region" description="Helical" evidence="8">
    <location>
        <begin position="157"/>
        <end position="180"/>
    </location>
</feature>
<evidence type="ECO:0000256" key="5">
    <source>
        <dbReference type="ARBA" id="ARBA00022989"/>
    </source>
</evidence>
<dbReference type="PANTHER" id="PTHR23517:SF2">
    <property type="entry name" value="MULTIDRUG RESISTANCE PROTEIN MDTH"/>
    <property type="match status" value="1"/>
</dbReference>
<keyword evidence="5 8" id="KW-1133">Transmembrane helix</keyword>
<feature type="transmembrane region" description="Helical" evidence="8">
    <location>
        <begin position="357"/>
        <end position="380"/>
    </location>
</feature>
<dbReference type="InterPro" id="IPR005829">
    <property type="entry name" value="Sugar_transporter_CS"/>
</dbReference>
<feature type="transmembrane region" description="Helical" evidence="8">
    <location>
        <begin position="296"/>
        <end position="312"/>
    </location>
</feature>
<feature type="transmembrane region" description="Helical" evidence="8">
    <location>
        <begin position="318"/>
        <end position="336"/>
    </location>
</feature>
<feature type="transmembrane region" description="Helical" evidence="8">
    <location>
        <begin position="67"/>
        <end position="88"/>
    </location>
</feature>
<keyword evidence="6 8" id="KW-0472">Membrane</keyword>
<evidence type="ECO:0000256" key="7">
    <source>
        <dbReference type="SAM" id="MobiDB-lite"/>
    </source>
</evidence>
<evidence type="ECO:0000313" key="10">
    <source>
        <dbReference type="EMBL" id="RBP41853.1"/>
    </source>
</evidence>
<dbReference type="OrthoDB" id="9764259at2"/>
<accession>A0A366HGS5</accession>
<comment type="caution">
    <text evidence="10">The sequence shown here is derived from an EMBL/GenBank/DDBJ whole genome shotgun (WGS) entry which is preliminary data.</text>
</comment>
<dbReference type="InterPro" id="IPR050171">
    <property type="entry name" value="MFS_Transporters"/>
</dbReference>
<dbReference type="GO" id="GO:0005886">
    <property type="term" value="C:plasma membrane"/>
    <property type="evidence" value="ECO:0007669"/>
    <property type="project" value="UniProtKB-SubCell"/>
</dbReference>
<dbReference type="PROSITE" id="PS00216">
    <property type="entry name" value="SUGAR_TRANSPORT_1"/>
    <property type="match status" value="1"/>
</dbReference>
<feature type="transmembrane region" description="Helical" evidence="8">
    <location>
        <begin position="125"/>
        <end position="145"/>
    </location>
</feature>
<evidence type="ECO:0000256" key="4">
    <source>
        <dbReference type="ARBA" id="ARBA00022692"/>
    </source>
</evidence>
<feature type="transmembrane region" description="Helical" evidence="8">
    <location>
        <begin position="100"/>
        <end position="119"/>
    </location>
</feature>
<name>A0A366HGS5_9BURK</name>
<feature type="transmembrane region" description="Helical" evidence="8">
    <location>
        <begin position="186"/>
        <end position="209"/>
    </location>
</feature>
<feature type="compositionally biased region" description="Polar residues" evidence="7">
    <location>
        <begin position="1"/>
        <end position="10"/>
    </location>
</feature>
<evidence type="ECO:0000256" key="6">
    <source>
        <dbReference type="ARBA" id="ARBA00023136"/>
    </source>
</evidence>
<keyword evidence="3" id="KW-1003">Cell membrane</keyword>
<dbReference type="EMBL" id="QNRQ01000002">
    <property type="protein sequence ID" value="RBP41853.1"/>
    <property type="molecule type" value="Genomic_DNA"/>
</dbReference>
<evidence type="ECO:0000256" key="1">
    <source>
        <dbReference type="ARBA" id="ARBA00004651"/>
    </source>
</evidence>